<reference evidence="2" key="1">
    <citation type="journal article" date="2011" name="Nat. Commun.">
        <title>Effector diversification within compartments of the Leptosphaeria maculans genome affected by Repeat-Induced Point mutations.</title>
        <authorList>
            <person name="Rouxel T."/>
            <person name="Grandaubert J."/>
            <person name="Hane J.K."/>
            <person name="Hoede C."/>
            <person name="van de Wouw A.P."/>
            <person name="Couloux A."/>
            <person name="Dominguez V."/>
            <person name="Anthouard V."/>
            <person name="Bally P."/>
            <person name="Bourras S."/>
            <person name="Cozijnsen A.J."/>
            <person name="Ciuffetti L.M."/>
            <person name="Degrave A."/>
            <person name="Dilmaghani A."/>
            <person name="Duret L."/>
            <person name="Fudal I."/>
            <person name="Goodwin S.B."/>
            <person name="Gout L."/>
            <person name="Glaser N."/>
            <person name="Linglin J."/>
            <person name="Kema G.H.J."/>
            <person name="Lapalu N."/>
            <person name="Lawrence C.B."/>
            <person name="May K."/>
            <person name="Meyer M."/>
            <person name="Ollivier B."/>
            <person name="Poulain J."/>
            <person name="Schoch C.L."/>
            <person name="Simon A."/>
            <person name="Spatafora J.W."/>
            <person name="Stachowiak A."/>
            <person name="Turgeon B.G."/>
            <person name="Tyler B.M."/>
            <person name="Vincent D."/>
            <person name="Weissenbach J."/>
            <person name="Amselem J."/>
            <person name="Quesneville H."/>
            <person name="Oliver R.P."/>
            <person name="Wincker P."/>
            <person name="Balesdent M.-H."/>
            <person name="Howlett B.J."/>
        </authorList>
    </citation>
    <scope>NUCLEOTIDE SEQUENCE [LARGE SCALE GENOMIC DNA]</scope>
    <source>
        <strain evidence="2">JN3 / isolate v23.1.3 / race Av1-4-5-6-7-8</strain>
    </source>
</reference>
<sequence>MADTGFKRGTHAVNQFHTSISKSHESPSLNAFEGSGLAVFCSW</sequence>
<accession>E5A8V8</accession>
<name>E5A8V8_LEPMJ</name>
<dbReference type="EMBL" id="FP929137">
    <property type="protein sequence ID" value="CBY00053.1"/>
    <property type="molecule type" value="Genomic_DNA"/>
</dbReference>
<dbReference type="VEuPathDB" id="FungiDB:LEMA_uP076420.1"/>
<organism evidence="2">
    <name type="scientific">Leptosphaeria maculans (strain JN3 / isolate v23.1.3 / race Av1-4-5-6-7-8)</name>
    <name type="common">Blackleg fungus</name>
    <name type="synonym">Phoma lingam</name>
    <dbReference type="NCBI Taxonomy" id="985895"/>
    <lineage>
        <taxon>Eukaryota</taxon>
        <taxon>Fungi</taxon>
        <taxon>Dikarya</taxon>
        <taxon>Ascomycota</taxon>
        <taxon>Pezizomycotina</taxon>
        <taxon>Dothideomycetes</taxon>
        <taxon>Pleosporomycetidae</taxon>
        <taxon>Pleosporales</taxon>
        <taxon>Pleosporineae</taxon>
        <taxon>Leptosphaeriaceae</taxon>
        <taxon>Plenodomus</taxon>
        <taxon>Plenodomus lingam/Leptosphaeria maculans species complex</taxon>
    </lineage>
</organism>
<proteinExistence type="predicted"/>
<gene>
    <name evidence="1" type="ORF">LEMA_uP076420.1</name>
</gene>
<protein>
    <submittedName>
        <fullName evidence="1">Predicted protein</fullName>
    </submittedName>
</protein>
<dbReference type="AlphaFoldDB" id="E5A8V8"/>
<evidence type="ECO:0000313" key="2">
    <source>
        <dbReference type="Proteomes" id="UP000002668"/>
    </source>
</evidence>
<evidence type="ECO:0000313" key="1">
    <source>
        <dbReference type="EMBL" id="CBY00053.1"/>
    </source>
</evidence>
<keyword evidence="2" id="KW-1185">Reference proteome</keyword>
<dbReference type="InParanoid" id="E5A8V8"/>
<dbReference type="HOGENOM" id="CLU_3242307_0_0_1"/>
<dbReference type="Proteomes" id="UP000002668">
    <property type="component" value="Genome"/>
</dbReference>